<dbReference type="RefSeq" id="XP_003849177.1">
    <property type="nucleotide sequence ID" value="XM_003849129.1"/>
</dbReference>
<dbReference type="PROSITE" id="PS50031">
    <property type="entry name" value="EH"/>
    <property type="match status" value="3"/>
</dbReference>
<dbReference type="HOGENOM" id="CLU_002006_0_0_1"/>
<evidence type="ECO:0000256" key="13">
    <source>
        <dbReference type="ARBA" id="ARBA00023212"/>
    </source>
</evidence>
<proteinExistence type="predicted"/>
<dbReference type="GO" id="GO:0003779">
    <property type="term" value="F:actin binding"/>
    <property type="evidence" value="ECO:0007669"/>
    <property type="project" value="UniProtKB-KW"/>
</dbReference>
<evidence type="ECO:0000256" key="5">
    <source>
        <dbReference type="ARBA" id="ARBA00022583"/>
    </source>
</evidence>
<dbReference type="Gene3D" id="1.10.8.10">
    <property type="entry name" value="DNA helicase RuvA subunit, C-terminal domain"/>
    <property type="match status" value="1"/>
</dbReference>
<dbReference type="GeneID" id="13397983"/>
<dbReference type="InterPro" id="IPR011992">
    <property type="entry name" value="EF-hand-dom_pair"/>
</dbReference>
<keyword evidence="10" id="KW-0106">Calcium</keyword>
<dbReference type="GO" id="GO:0016197">
    <property type="term" value="P:endosomal transport"/>
    <property type="evidence" value="ECO:0007669"/>
    <property type="project" value="TreeGrafter"/>
</dbReference>
<dbReference type="GO" id="GO:0005886">
    <property type="term" value="C:plasma membrane"/>
    <property type="evidence" value="ECO:0007669"/>
    <property type="project" value="UniProtKB-SubCell"/>
</dbReference>
<evidence type="ECO:0000256" key="3">
    <source>
        <dbReference type="ARBA" id="ARBA00004413"/>
    </source>
</evidence>
<dbReference type="STRING" id="336722.F9XLJ7"/>
<evidence type="ECO:0000259" key="19">
    <source>
        <dbReference type="PROSITE" id="PS50222"/>
    </source>
</evidence>
<feature type="compositionally biased region" description="Low complexity" evidence="16">
    <location>
        <begin position="1287"/>
        <end position="1306"/>
    </location>
</feature>
<dbReference type="GO" id="GO:0006897">
    <property type="term" value="P:endocytosis"/>
    <property type="evidence" value="ECO:0007669"/>
    <property type="project" value="UniProtKB-KW"/>
</dbReference>
<dbReference type="GO" id="GO:0008236">
    <property type="term" value="F:serine-type peptidase activity"/>
    <property type="evidence" value="ECO:0007669"/>
    <property type="project" value="UniProtKB-KW"/>
</dbReference>
<dbReference type="GO" id="GO:0010008">
    <property type="term" value="C:endosome membrane"/>
    <property type="evidence" value="ECO:0007669"/>
    <property type="project" value="UniProtKB-SubCell"/>
</dbReference>
<feature type="domain" description="UBA" evidence="17">
    <location>
        <begin position="1324"/>
        <end position="1364"/>
    </location>
</feature>
<evidence type="ECO:0000256" key="1">
    <source>
        <dbReference type="ARBA" id="ARBA00004125"/>
    </source>
</evidence>
<feature type="domain" description="EF-hand" evidence="19">
    <location>
        <begin position="337"/>
        <end position="372"/>
    </location>
</feature>
<feature type="coiled-coil region" evidence="15">
    <location>
        <begin position="695"/>
        <end position="722"/>
    </location>
</feature>
<dbReference type="PROSITE" id="PS00018">
    <property type="entry name" value="EF_HAND_1"/>
    <property type="match status" value="1"/>
</dbReference>
<feature type="region of interest" description="Disordered" evidence="16">
    <location>
        <begin position="374"/>
        <end position="546"/>
    </location>
</feature>
<feature type="compositionally biased region" description="Polar residues" evidence="16">
    <location>
        <begin position="531"/>
        <end position="546"/>
    </location>
</feature>
<feature type="region of interest" description="Disordered" evidence="16">
    <location>
        <begin position="1278"/>
        <end position="1336"/>
    </location>
</feature>
<keyword evidence="21" id="KW-1185">Reference proteome</keyword>
<feature type="domain" description="EH" evidence="18">
    <location>
        <begin position="15"/>
        <end position="101"/>
    </location>
</feature>
<dbReference type="PROSITE" id="PS50030">
    <property type="entry name" value="UBA"/>
    <property type="match status" value="1"/>
</dbReference>
<feature type="compositionally biased region" description="Acidic residues" evidence="16">
    <location>
        <begin position="999"/>
        <end position="1009"/>
    </location>
</feature>
<keyword evidence="11 15" id="KW-0175">Coiled coil</keyword>
<dbReference type="PANTHER" id="PTHR11216">
    <property type="entry name" value="EH DOMAIN"/>
    <property type="match status" value="1"/>
</dbReference>
<evidence type="ECO:0000256" key="9">
    <source>
        <dbReference type="ARBA" id="ARBA00022825"/>
    </source>
</evidence>
<keyword evidence="9" id="KW-0720">Serine protease</keyword>
<feature type="compositionally biased region" description="Polar residues" evidence="16">
    <location>
        <begin position="486"/>
        <end position="511"/>
    </location>
</feature>
<dbReference type="KEGG" id="ztr:MYCGRDRAFT_110980"/>
<evidence type="ECO:0000256" key="14">
    <source>
        <dbReference type="ARBA" id="ARBA00025194"/>
    </source>
</evidence>
<evidence type="ECO:0000256" key="8">
    <source>
        <dbReference type="ARBA" id="ARBA00022801"/>
    </source>
</evidence>
<feature type="compositionally biased region" description="Polar residues" evidence="16">
    <location>
        <begin position="263"/>
        <end position="278"/>
    </location>
</feature>
<feature type="compositionally biased region" description="Low complexity" evidence="16">
    <location>
        <begin position="1010"/>
        <end position="1042"/>
    </location>
</feature>
<comment type="subcellular location">
    <subcellularLocation>
        <location evidence="3">Cell membrane</location>
        <topology evidence="3">Peripheral membrane protein</topology>
        <orientation evidence="3">Cytoplasmic side</orientation>
    </subcellularLocation>
    <subcellularLocation>
        <location evidence="2">Cytoplasm</location>
        <location evidence="2">Cytoskeleton</location>
        <location evidence="2">Actin patch</location>
    </subcellularLocation>
    <subcellularLocation>
        <location evidence="1">Endosome membrane</location>
        <topology evidence="1">Peripheral membrane protein</topology>
        <orientation evidence="1">Cytoplasmic side</orientation>
    </subcellularLocation>
</comment>
<protein>
    <submittedName>
        <fullName evidence="20">Uncharacterized protein</fullName>
    </submittedName>
</protein>
<dbReference type="PANTHER" id="PTHR11216:SF170">
    <property type="entry name" value="DYNAMIN ASSOCIATED PROTEIN 160, ISOFORM D"/>
    <property type="match status" value="1"/>
</dbReference>
<evidence type="ECO:0000256" key="10">
    <source>
        <dbReference type="ARBA" id="ARBA00022837"/>
    </source>
</evidence>
<dbReference type="InterPro" id="IPR009060">
    <property type="entry name" value="UBA-like_sf"/>
</dbReference>
<comment type="function">
    <text evidence="14">Component of the PAN1 actin cytoskeleton-regulatory complex required for the internalization of endosomes during actin-coupled endocytosis. The complex links the site of endocytosis to the cell membrane-associated actin cytoskeleton. Mediates uptake of external molecules and vacuolar degradation of plasma membrane proteins. Plays a role in the proper organization of the cell membrane-associated actin cytoskeleton and promotes its destabilization.</text>
</comment>
<keyword evidence="7" id="KW-0967">Endosome</keyword>
<keyword evidence="13" id="KW-0963">Cytoplasm</keyword>
<feature type="compositionally biased region" description="Polar residues" evidence="16">
    <location>
        <begin position="795"/>
        <end position="806"/>
    </location>
</feature>
<feature type="region of interest" description="Disordered" evidence="16">
    <location>
        <begin position="1207"/>
        <end position="1236"/>
    </location>
</feature>
<dbReference type="InterPro" id="IPR015940">
    <property type="entry name" value="UBA"/>
</dbReference>
<dbReference type="GO" id="GO:0006508">
    <property type="term" value="P:proteolysis"/>
    <property type="evidence" value="ECO:0007669"/>
    <property type="project" value="UniProtKB-KW"/>
</dbReference>
<keyword evidence="5" id="KW-0254">Endocytosis</keyword>
<feature type="domain" description="EF-hand" evidence="19">
    <location>
        <begin position="186"/>
        <end position="221"/>
    </location>
</feature>
<evidence type="ECO:0000256" key="4">
    <source>
        <dbReference type="ARBA" id="ARBA00011159"/>
    </source>
</evidence>
<feature type="compositionally biased region" description="Polar residues" evidence="16">
    <location>
        <begin position="459"/>
        <end position="479"/>
    </location>
</feature>
<dbReference type="SUPFAM" id="SSF46934">
    <property type="entry name" value="UBA-like"/>
    <property type="match status" value="1"/>
</dbReference>
<feature type="compositionally biased region" description="Polar residues" evidence="16">
    <location>
        <begin position="394"/>
        <end position="417"/>
    </location>
</feature>
<dbReference type="OMA" id="AMYLVRQ"/>
<dbReference type="InterPro" id="IPR002048">
    <property type="entry name" value="EF_hand_dom"/>
</dbReference>
<feature type="region of interest" description="Disordered" evidence="16">
    <location>
        <begin position="560"/>
        <end position="583"/>
    </location>
</feature>
<dbReference type="SMART" id="SM00054">
    <property type="entry name" value="EFh"/>
    <property type="match status" value="4"/>
</dbReference>
<name>F9XLJ7_ZYMTI</name>
<dbReference type="SMART" id="SM00165">
    <property type="entry name" value="UBA"/>
    <property type="match status" value="1"/>
</dbReference>
<feature type="compositionally biased region" description="Polar residues" evidence="16">
    <location>
        <begin position="560"/>
        <end position="581"/>
    </location>
</feature>
<sequence>MSDNEHAILNLSSDEKRAFSFLFAQADKDQLGVVTGENAVTFFERTHVSPNVLGEIWQLADTENRGLLTKPGFCMVLRLIGHYQAGREPTTELAFKPGPIPKFEGLTIPGIGGPAGATGSGLPSPSAAGFPPAALQPQASGNPPVRIPPLDPQKVQQYSGLFERSGAQNGQLDGATAKAIFERAGLPNEVLGRIWMLADREQRGALDQTEFIVAMHMLTSMKTRTMTALPTTLPPGLYEAAARRGGPPPARQPTMPTAIPRQISGSSAGAIPRTQSPLARSGYGPPPGQPPQATSAPWLITPADKSKFDQFFNSIDTQRRGVLTGEQAVTFFSDSRLPEETLAQIWDLADINSEGQLNKDEFAVAMYLIRQQRAPNPGPLPAFLPPGLVPPSMRKQQQQTQSTAPAFDNAANSSNLPKSAADDLFGLDEPSSPTIKQAPVLQPQTTGMSASRDPFSGGSPATPSSPQRFQAPPSIQAQPTGFKPFQPTSAFGASLASQNTGGSFASNQAATTRGAPPMPQSSGADDLLGDNDTSAAESGKLTNETTELANMSNQIGNLRSQMEQTQAKKSASQAESTTMNTQKRDLEIRLQQFRGQYEQEVRAVKELEQQLAASRESTKKLSQELAMLEGSYQDLQTQHQKVSQDLQTDQQENANLKQRISQINAEVTRLKPEIEKLKLDARQQKGMVSINKKQLATGEGERDRLQGEKADLEREATEHVAQARSATFDYPEHTSNVVSPAASVMSANNPFFVKPSQSGDLSRSGTPITASQTSKGPNPSAFDAIFGPSAAFAPNGQSSGTSTPPATSFVGRNISSSAGPHGMSDSLQSVSSRGEHTPSATPPLPDIPKEAPLQAEPPPPPEEQQFSASHLPVVGVKEAAPGSDTSSLGVLPPASRASGIETPREEVPMSSEPTLASFKEDSTTESAAHEAIPGAFPEATPFEKESQPDDFDSAFAGFGAGDKAAETREVDEDPFAPSSSRAPTNGVASEFPEIKYLEPEDSDSDDDTDTGFGDDFAAPAASAAQAPVAADSVAPAAAALPPITAQTSPPTYEDSDKPSHGGTGEHTDENQFPPEFGGLLPAREDPTGPTAHAAEPPAGTSVREVGLENEAQRTLHTPFSSGTHTFPAPPGQAISEIIASCFLRSNTTNTLPATSTQPHNPTFDDFDAFDDLSEAKEADKASDLDFSFSEPSGADFNPAFDSPAASMSTTLASAQATPSASRTLPEPTNNGFSNFQPTASTTSVFASGGVTSPAVPATAQHDWDAIFSGLDSAKPVDTSLPASDPWGASPPGTSSAAPAVAGSSSALSKPKGPERGGAITPGTEHDDPILKRLTGMGYPRGEALDALEKYDYDINRAVDHLSGPP</sequence>
<dbReference type="GO" id="GO:0005509">
    <property type="term" value="F:calcium ion binding"/>
    <property type="evidence" value="ECO:0007669"/>
    <property type="project" value="InterPro"/>
</dbReference>
<evidence type="ECO:0000256" key="7">
    <source>
        <dbReference type="ARBA" id="ARBA00022753"/>
    </source>
</evidence>
<feature type="compositionally biased region" description="Polar residues" evidence="16">
    <location>
        <begin position="755"/>
        <end position="777"/>
    </location>
</feature>
<organism evidence="20 21">
    <name type="scientific">Zymoseptoria tritici (strain CBS 115943 / IPO323)</name>
    <name type="common">Speckled leaf blotch fungus</name>
    <name type="synonym">Septoria tritici</name>
    <dbReference type="NCBI Taxonomy" id="336722"/>
    <lineage>
        <taxon>Eukaryota</taxon>
        <taxon>Fungi</taxon>
        <taxon>Dikarya</taxon>
        <taxon>Ascomycota</taxon>
        <taxon>Pezizomycotina</taxon>
        <taxon>Dothideomycetes</taxon>
        <taxon>Dothideomycetidae</taxon>
        <taxon>Mycosphaerellales</taxon>
        <taxon>Mycosphaerellaceae</taxon>
        <taxon>Zymoseptoria</taxon>
    </lineage>
</organism>
<dbReference type="CDD" id="cd00052">
    <property type="entry name" value="EH"/>
    <property type="match status" value="3"/>
</dbReference>
<dbReference type="Gene3D" id="1.10.238.10">
    <property type="entry name" value="EF-hand"/>
    <property type="match status" value="3"/>
</dbReference>
<keyword evidence="8" id="KW-0378">Hydrolase</keyword>
<dbReference type="InterPro" id="IPR000261">
    <property type="entry name" value="EH_dom"/>
</dbReference>
<dbReference type="GO" id="GO:0030479">
    <property type="term" value="C:actin cortical patch"/>
    <property type="evidence" value="ECO:0007669"/>
    <property type="project" value="UniProtKB-SubCell"/>
</dbReference>
<dbReference type="PROSITE" id="PS50222">
    <property type="entry name" value="EF_HAND_2"/>
    <property type="match status" value="2"/>
</dbReference>
<feature type="region of interest" description="Disordered" evidence="16">
    <location>
        <begin position="755"/>
        <end position="1111"/>
    </location>
</feature>
<comment type="subunit">
    <text evidence="4">Component of the PAN1 actin cytoskeleton-regulatory complex.</text>
</comment>
<dbReference type="SMART" id="SM00027">
    <property type="entry name" value="EH"/>
    <property type="match status" value="3"/>
</dbReference>
<evidence type="ECO:0000313" key="20">
    <source>
        <dbReference type="EMBL" id="EGP84153.1"/>
    </source>
</evidence>
<feature type="domain" description="EH" evidence="18">
    <location>
        <begin position="154"/>
        <end position="244"/>
    </location>
</feature>
<keyword evidence="6" id="KW-0645">Protease</keyword>
<evidence type="ECO:0000259" key="18">
    <source>
        <dbReference type="PROSITE" id="PS50031"/>
    </source>
</evidence>
<dbReference type="CDD" id="cd14270">
    <property type="entry name" value="UBA"/>
    <property type="match status" value="1"/>
</dbReference>
<evidence type="ECO:0000256" key="16">
    <source>
        <dbReference type="SAM" id="MobiDB-lite"/>
    </source>
</evidence>
<evidence type="ECO:0000256" key="11">
    <source>
        <dbReference type="ARBA" id="ARBA00023054"/>
    </source>
</evidence>
<feature type="compositionally biased region" description="Polar residues" evidence="16">
    <location>
        <begin position="977"/>
        <end position="987"/>
    </location>
</feature>
<dbReference type="PROSITE" id="PS00138">
    <property type="entry name" value="SUBTILASE_SER"/>
    <property type="match status" value="1"/>
</dbReference>
<reference evidence="20 21" key="1">
    <citation type="journal article" date="2011" name="PLoS Genet.">
        <title>Finished genome of the fungal wheat pathogen Mycosphaerella graminicola reveals dispensome structure, chromosome plasticity, and stealth pathogenesis.</title>
        <authorList>
            <person name="Goodwin S.B."/>
            <person name="Ben M'barek S."/>
            <person name="Dhillon B."/>
            <person name="Wittenberg A.H.J."/>
            <person name="Crane C.F."/>
            <person name="Hane J.K."/>
            <person name="Foster A.J."/>
            <person name="Van der Lee T.A.J."/>
            <person name="Grimwood J."/>
            <person name="Aerts A."/>
            <person name="Antoniw J."/>
            <person name="Bailey A."/>
            <person name="Bluhm B."/>
            <person name="Bowler J."/>
            <person name="Bristow J."/>
            <person name="van der Burgt A."/>
            <person name="Canto-Canche B."/>
            <person name="Churchill A.C.L."/>
            <person name="Conde-Ferraez L."/>
            <person name="Cools H.J."/>
            <person name="Coutinho P.M."/>
            <person name="Csukai M."/>
            <person name="Dehal P."/>
            <person name="De Wit P."/>
            <person name="Donzelli B."/>
            <person name="van de Geest H.C."/>
            <person name="van Ham R.C.H.J."/>
            <person name="Hammond-Kosack K.E."/>
            <person name="Henrissat B."/>
            <person name="Kilian A."/>
            <person name="Kobayashi A.K."/>
            <person name="Koopmann E."/>
            <person name="Kourmpetis Y."/>
            <person name="Kuzniar A."/>
            <person name="Lindquist E."/>
            <person name="Lombard V."/>
            <person name="Maliepaard C."/>
            <person name="Martins N."/>
            <person name="Mehrabi R."/>
            <person name="Nap J.P.H."/>
            <person name="Ponomarenko A."/>
            <person name="Rudd J.J."/>
            <person name="Salamov A."/>
            <person name="Schmutz J."/>
            <person name="Schouten H.J."/>
            <person name="Shapiro H."/>
            <person name="Stergiopoulos I."/>
            <person name="Torriani S.F.F."/>
            <person name="Tu H."/>
            <person name="de Vries R.P."/>
            <person name="Waalwijk C."/>
            <person name="Ware S.B."/>
            <person name="Wiebenga A."/>
            <person name="Zwiers L.-H."/>
            <person name="Oliver R.P."/>
            <person name="Grigoriev I.V."/>
            <person name="Kema G.H.J."/>
        </authorList>
    </citation>
    <scope>NUCLEOTIDE SEQUENCE [LARGE SCALE GENOMIC DNA]</scope>
    <source>
        <strain evidence="21">CBS 115943 / IPO323</strain>
    </source>
</reference>
<feature type="domain" description="EH" evidence="18">
    <location>
        <begin position="304"/>
        <end position="395"/>
    </location>
</feature>
<dbReference type="InParanoid" id="F9XLJ7"/>
<keyword evidence="12" id="KW-0009">Actin-binding</keyword>
<dbReference type="OrthoDB" id="524326at2759"/>
<evidence type="ECO:0000313" key="21">
    <source>
        <dbReference type="Proteomes" id="UP000008062"/>
    </source>
</evidence>
<dbReference type="InterPro" id="IPR018247">
    <property type="entry name" value="EF_Hand_1_Ca_BS"/>
</dbReference>
<gene>
    <name evidence="20" type="ORF">MYCGRDRAFT_110980</name>
</gene>
<keyword evidence="13" id="KW-0206">Cytoskeleton</keyword>
<dbReference type="SUPFAM" id="SSF47473">
    <property type="entry name" value="EF-hand"/>
    <property type="match status" value="3"/>
</dbReference>
<dbReference type="eggNOG" id="KOG0998">
    <property type="taxonomic scope" value="Eukaryota"/>
</dbReference>
<evidence type="ECO:0000256" key="15">
    <source>
        <dbReference type="SAM" id="Coils"/>
    </source>
</evidence>
<evidence type="ECO:0000256" key="12">
    <source>
        <dbReference type="ARBA" id="ARBA00023203"/>
    </source>
</evidence>
<evidence type="ECO:0000259" key="17">
    <source>
        <dbReference type="PROSITE" id="PS50030"/>
    </source>
</evidence>
<dbReference type="Pfam" id="PF12763">
    <property type="entry name" value="EH"/>
    <property type="match status" value="3"/>
</dbReference>
<dbReference type="InterPro" id="IPR023828">
    <property type="entry name" value="Peptidase_S8_Ser-AS"/>
</dbReference>
<accession>F9XLJ7</accession>
<feature type="compositionally biased region" description="Pro residues" evidence="16">
    <location>
        <begin position="376"/>
        <end position="389"/>
    </location>
</feature>
<dbReference type="Proteomes" id="UP000008062">
    <property type="component" value="Chromosome 10"/>
</dbReference>
<feature type="region of interest" description="Disordered" evidence="16">
    <location>
        <begin position="262"/>
        <end position="297"/>
    </location>
</feature>
<dbReference type="EMBL" id="CM001205">
    <property type="protein sequence ID" value="EGP84153.1"/>
    <property type="molecule type" value="Genomic_DNA"/>
</dbReference>
<dbReference type="FunCoup" id="F9XLJ7">
    <property type="interactions" value="289"/>
</dbReference>
<evidence type="ECO:0000256" key="2">
    <source>
        <dbReference type="ARBA" id="ARBA00004134"/>
    </source>
</evidence>
<feature type="compositionally biased region" description="Basic and acidic residues" evidence="16">
    <location>
        <begin position="1054"/>
        <end position="1069"/>
    </location>
</feature>
<evidence type="ECO:0000256" key="6">
    <source>
        <dbReference type="ARBA" id="ARBA00022670"/>
    </source>
</evidence>